<evidence type="ECO:0000313" key="1">
    <source>
        <dbReference type="EMBL" id="MBW97665.1"/>
    </source>
</evidence>
<dbReference type="EMBL" id="GGEC01017182">
    <property type="protein sequence ID" value="MBW97665.1"/>
    <property type="molecule type" value="Transcribed_RNA"/>
</dbReference>
<reference evidence="1" key="1">
    <citation type="submission" date="2018-02" db="EMBL/GenBank/DDBJ databases">
        <title>Rhizophora mucronata_Transcriptome.</title>
        <authorList>
            <person name="Meera S.P."/>
            <person name="Sreeshan A."/>
            <person name="Augustine A."/>
        </authorList>
    </citation>
    <scope>NUCLEOTIDE SEQUENCE</scope>
    <source>
        <tissue evidence="1">Leaf</tissue>
    </source>
</reference>
<dbReference type="AlphaFoldDB" id="A0A2P2JW14"/>
<proteinExistence type="predicted"/>
<protein>
    <submittedName>
        <fullName evidence="1">Uncharacterized protein</fullName>
    </submittedName>
</protein>
<organism evidence="1">
    <name type="scientific">Rhizophora mucronata</name>
    <name type="common">Asiatic mangrove</name>
    <dbReference type="NCBI Taxonomy" id="61149"/>
    <lineage>
        <taxon>Eukaryota</taxon>
        <taxon>Viridiplantae</taxon>
        <taxon>Streptophyta</taxon>
        <taxon>Embryophyta</taxon>
        <taxon>Tracheophyta</taxon>
        <taxon>Spermatophyta</taxon>
        <taxon>Magnoliopsida</taxon>
        <taxon>eudicotyledons</taxon>
        <taxon>Gunneridae</taxon>
        <taxon>Pentapetalae</taxon>
        <taxon>rosids</taxon>
        <taxon>fabids</taxon>
        <taxon>Malpighiales</taxon>
        <taxon>Rhizophoraceae</taxon>
        <taxon>Rhizophora</taxon>
    </lineage>
</organism>
<sequence>MNYFGVEEVTKAQDINYQTLI</sequence>
<name>A0A2P2JW14_RHIMU</name>
<accession>A0A2P2JW14</accession>